<proteinExistence type="predicted"/>
<evidence type="ECO:0000313" key="1">
    <source>
        <dbReference type="EMBL" id="OAK51647.1"/>
    </source>
</evidence>
<accession>A0A177Y817</accession>
<name>A0A177Y817_9NOCA</name>
<comment type="caution">
    <text evidence="1">The sequence shown here is derived from an EMBL/GenBank/DDBJ whole genome shotgun (WGS) entry which is preliminary data.</text>
</comment>
<dbReference type="Proteomes" id="UP000077519">
    <property type="component" value="Unassembled WGS sequence"/>
</dbReference>
<dbReference type="AlphaFoldDB" id="A0A177Y817"/>
<protein>
    <submittedName>
        <fullName evidence="1">Uncharacterized protein</fullName>
    </submittedName>
</protein>
<gene>
    <name evidence="1" type="ORF">A3K89_10175</name>
</gene>
<dbReference type="EMBL" id="LVHI01000037">
    <property type="protein sequence ID" value="OAK51647.1"/>
    <property type="molecule type" value="Genomic_DNA"/>
</dbReference>
<organism evidence="1 2">
    <name type="scientific">Rhodococcoides kyotonense</name>
    <dbReference type="NCBI Taxonomy" id="398843"/>
    <lineage>
        <taxon>Bacteria</taxon>
        <taxon>Bacillati</taxon>
        <taxon>Actinomycetota</taxon>
        <taxon>Actinomycetes</taxon>
        <taxon>Mycobacteriales</taxon>
        <taxon>Nocardiaceae</taxon>
        <taxon>Rhodococcoides</taxon>
    </lineage>
</organism>
<sequence length="227" mass="25060">MASDELTGTERLILLVLMAQAEETSNTRLKELGPELKKDHRDRLNRLRLIETDTSKKPMVHTLTDKGWAECARELKSGPPPRATPQARGLYTVLAGLQRYLDKEDLRLSHVFRVETPSDETPSVPASDTPVRPVAVTPAAEVDIEAGVRKAYSNLASREGAWVTLADIRSELAHIPRAKLDRELGEMKRSADVTFIAQENQKELTDSVRGAAITIAGRPVHLIAIEG</sequence>
<keyword evidence="2" id="KW-1185">Reference proteome</keyword>
<reference evidence="1 2" key="1">
    <citation type="submission" date="2016-03" db="EMBL/GenBank/DDBJ databases">
        <title>Genome sequence of Rhodococcus kyotonensis KB10.</title>
        <authorList>
            <person name="Jeong H."/>
            <person name="Hong C.E."/>
            <person name="Jo S.H."/>
            <person name="Park J.M."/>
        </authorList>
    </citation>
    <scope>NUCLEOTIDE SEQUENCE [LARGE SCALE GENOMIC DNA]</scope>
    <source>
        <strain evidence="1 2">KB10</strain>
    </source>
</reference>
<evidence type="ECO:0000313" key="2">
    <source>
        <dbReference type="Proteomes" id="UP000077519"/>
    </source>
</evidence>